<dbReference type="PANTHER" id="PTHR42848:SF1">
    <property type="entry name" value="HOLLIDAY JUNCTION BRANCH MIGRATION COMPLEX SUBUNIT RUVB"/>
    <property type="match status" value="1"/>
</dbReference>
<keyword evidence="7" id="KW-0233">DNA recombination</keyword>
<evidence type="ECO:0000256" key="3">
    <source>
        <dbReference type="ARBA" id="ARBA00022763"/>
    </source>
</evidence>
<dbReference type="GO" id="GO:0005524">
    <property type="term" value="F:ATP binding"/>
    <property type="evidence" value="ECO:0007669"/>
    <property type="project" value="UniProtKB-KW"/>
</dbReference>
<keyword evidence="5" id="KW-0067">ATP-binding</keyword>
<dbReference type="InterPro" id="IPR004605">
    <property type="entry name" value="DNA_helicase_Holl-junc_RuvB"/>
</dbReference>
<keyword evidence="1" id="KW-0963">Cytoplasm</keyword>
<reference evidence="10 11" key="1">
    <citation type="submission" date="2018-06" db="EMBL/GenBank/DDBJ databases">
        <authorList>
            <consortium name="Pathogen Informatics"/>
            <person name="Doyle S."/>
        </authorList>
    </citation>
    <scope>NUCLEOTIDE SEQUENCE [LARGE SCALE GENOMIC DNA]</scope>
    <source>
        <strain evidence="10 11">NCTC204</strain>
    </source>
</reference>
<sequence length="80" mass="8971">MRKGSTIWTRKLLLAVIDKFFGGPVGLDNLAAAIGEERETIEDVLEPYLIQQGFLQRTPRGRMATVRAWNHFGITAAEMP</sequence>
<evidence type="ECO:0000313" key="10">
    <source>
        <dbReference type="EMBL" id="STV22426.1"/>
    </source>
</evidence>
<organism evidence="10 11">
    <name type="scientific">Klebsiella pneumoniae</name>
    <dbReference type="NCBI Taxonomy" id="573"/>
    <lineage>
        <taxon>Bacteria</taxon>
        <taxon>Pseudomonadati</taxon>
        <taxon>Pseudomonadota</taxon>
        <taxon>Gammaproteobacteria</taxon>
        <taxon>Enterobacterales</taxon>
        <taxon>Enterobacteriaceae</taxon>
        <taxon>Klebsiella/Raoultella group</taxon>
        <taxon>Klebsiella</taxon>
        <taxon>Klebsiella pneumoniae complex</taxon>
    </lineage>
</organism>
<dbReference type="GO" id="GO:0003677">
    <property type="term" value="F:DNA binding"/>
    <property type="evidence" value="ECO:0007669"/>
    <property type="project" value="UniProtKB-KW"/>
</dbReference>
<dbReference type="Pfam" id="PF05491">
    <property type="entry name" value="WHD_RuvB"/>
    <property type="match status" value="1"/>
</dbReference>
<keyword evidence="2" id="KW-0547">Nucleotide-binding</keyword>
<accession>A0A378AXU4</accession>
<protein>
    <submittedName>
        <fullName evidence="10">Holliday junction DNA helicase RuvB</fullName>
        <ecNumber evidence="10">3.6.4.12</ecNumber>
    </submittedName>
</protein>
<evidence type="ECO:0000256" key="7">
    <source>
        <dbReference type="ARBA" id="ARBA00023172"/>
    </source>
</evidence>
<dbReference type="FunFam" id="1.10.10.10:FF:000086">
    <property type="entry name" value="Holliday junction ATP-dependent DNA helicase RuvB"/>
    <property type="match status" value="1"/>
</dbReference>
<keyword evidence="6" id="KW-0238">DNA-binding</keyword>
<keyword evidence="10" id="KW-0347">Helicase</keyword>
<gene>
    <name evidence="10" type="primary">ruvB_2</name>
    <name evidence="10" type="ORF">NCTC204_04664</name>
</gene>
<dbReference type="SUPFAM" id="SSF46785">
    <property type="entry name" value="Winged helix' DNA-binding domain"/>
    <property type="match status" value="1"/>
</dbReference>
<dbReference type="InterPro" id="IPR008823">
    <property type="entry name" value="RuvB_wg_C"/>
</dbReference>
<evidence type="ECO:0000256" key="5">
    <source>
        <dbReference type="ARBA" id="ARBA00022840"/>
    </source>
</evidence>
<name>A0A378AXU4_KLEPN</name>
<dbReference type="GO" id="GO:0006310">
    <property type="term" value="P:DNA recombination"/>
    <property type="evidence" value="ECO:0007669"/>
    <property type="project" value="UniProtKB-KW"/>
</dbReference>
<dbReference type="GO" id="GO:0006281">
    <property type="term" value="P:DNA repair"/>
    <property type="evidence" value="ECO:0007669"/>
    <property type="project" value="UniProtKB-KW"/>
</dbReference>
<evidence type="ECO:0000259" key="9">
    <source>
        <dbReference type="Pfam" id="PF05491"/>
    </source>
</evidence>
<dbReference type="EMBL" id="UGMD01000002">
    <property type="protein sequence ID" value="STV22426.1"/>
    <property type="molecule type" value="Genomic_DNA"/>
</dbReference>
<feature type="domain" description="RuvB winged helix C-terminal" evidence="9">
    <location>
        <begin position="10"/>
        <end position="72"/>
    </location>
</feature>
<dbReference type="Proteomes" id="UP000255192">
    <property type="component" value="Unassembled WGS sequence"/>
</dbReference>
<evidence type="ECO:0000256" key="8">
    <source>
        <dbReference type="ARBA" id="ARBA00023204"/>
    </source>
</evidence>
<evidence type="ECO:0000256" key="1">
    <source>
        <dbReference type="ARBA" id="ARBA00022490"/>
    </source>
</evidence>
<keyword evidence="3" id="KW-0227">DNA damage</keyword>
<keyword evidence="8" id="KW-0234">DNA repair</keyword>
<evidence type="ECO:0000313" key="11">
    <source>
        <dbReference type="Proteomes" id="UP000255192"/>
    </source>
</evidence>
<evidence type="ECO:0000256" key="4">
    <source>
        <dbReference type="ARBA" id="ARBA00022801"/>
    </source>
</evidence>
<dbReference type="Gene3D" id="1.10.10.10">
    <property type="entry name" value="Winged helix-like DNA-binding domain superfamily/Winged helix DNA-binding domain"/>
    <property type="match status" value="1"/>
</dbReference>
<dbReference type="InterPro" id="IPR036388">
    <property type="entry name" value="WH-like_DNA-bd_sf"/>
</dbReference>
<dbReference type="PANTHER" id="PTHR42848">
    <property type="match status" value="1"/>
</dbReference>
<dbReference type="InterPro" id="IPR036390">
    <property type="entry name" value="WH_DNA-bd_sf"/>
</dbReference>
<proteinExistence type="predicted"/>
<dbReference type="EC" id="3.6.4.12" evidence="10"/>
<dbReference type="GO" id="GO:0009378">
    <property type="term" value="F:four-way junction helicase activity"/>
    <property type="evidence" value="ECO:0007669"/>
    <property type="project" value="InterPro"/>
</dbReference>
<dbReference type="AlphaFoldDB" id="A0A378AXU4"/>
<dbReference type="GO" id="GO:0016787">
    <property type="term" value="F:hydrolase activity"/>
    <property type="evidence" value="ECO:0007669"/>
    <property type="project" value="UniProtKB-KW"/>
</dbReference>
<evidence type="ECO:0000256" key="2">
    <source>
        <dbReference type="ARBA" id="ARBA00022741"/>
    </source>
</evidence>
<keyword evidence="4 10" id="KW-0378">Hydrolase</keyword>
<evidence type="ECO:0000256" key="6">
    <source>
        <dbReference type="ARBA" id="ARBA00023125"/>
    </source>
</evidence>